<evidence type="ECO:0000313" key="1">
    <source>
        <dbReference type="Proteomes" id="UP000887577"/>
    </source>
</evidence>
<dbReference type="Proteomes" id="UP000887577">
    <property type="component" value="Unplaced"/>
</dbReference>
<dbReference type="InterPro" id="IPR035914">
    <property type="entry name" value="Sperma_CUB_dom_sf"/>
</dbReference>
<keyword evidence="1" id="KW-1185">Reference proteome</keyword>
<dbReference type="WBParaSite" id="PSU_v2.g4696.t1">
    <property type="protein sequence ID" value="PSU_v2.g4696.t1"/>
    <property type="gene ID" value="PSU_v2.g4696"/>
</dbReference>
<accession>A0A914YXK4</accession>
<proteinExistence type="predicted"/>
<evidence type="ECO:0000313" key="2">
    <source>
        <dbReference type="WBParaSite" id="PSU_v2.g4696.t1"/>
    </source>
</evidence>
<dbReference type="Gene3D" id="2.60.120.290">
    <property type="entry name" value="Spermadhesin, CUB domain"/>
    <property type="match status" value="1"/>
</dbReference>
<name>A0A914YXK4_9BILA</name>
<sequence>MITYSFANKHLNHAFHISGQNFTLTYQFNHANISDSGFLFFVSAVTKTNSYISNGCKAPNVNTTSQTTIYTNADYVNGYPSYQKCISDVTVPVKHEARLYITEYNFEGISDTLILKYGNSQSIPLTWWQSRKVPYFYKLTSDINAAHLAFASDGNTQGAGYTAYLETYECTCSNSNFVIQCGNSADLTPMNFINQYCSNMDCNYTVIVL</sequence>
<organism evidence="1 2">
    <name type="scientific">Panagrolaimus superbus</name>
    <dbReference type="NCBI Taxonomy" id="310955"/>
    <lineage>
        <taxon>Eukaryota</taxon>
        <taxon>Metazoa</taxon>
        <taxon>Ecdysozoa</taxon>
        <taxon>Nematoda</taxon>
        <taxon>Chromadorea</taxon>
        <taxon>Rhabditida</taxon>
        <taxon>Tylenchina</taxon>
        <taxon>Panagrolaimomorpha</taxon>
        <taxon>Panagrolaimoidea</taxon>
        <taxon>Panagrolaimidae</taxon>
        <taxon>Panagrolaimus</taxon>
    </lineage>
</organism>
<dbReference type="AlphaFoldDB" id="A0A914YXK4"/>
<protein>
    <submittedName>
        <fullName evidence="2">CUB domain-containing protein</fullName>
    </submittedName>
</protein>
<dbReference type="SUPFAM" id="SSF49854">
    <property type="entry name" value="Spermadhesin, CUB domain"/>
    <property type="match status" value="1"/>
</dbReference>
<reference evidence="2" key="1">
    <citation type="submission" date="2022-11" db="UniProtKB">
        <authorList>
            <consortium name="WormBaseParasite"/>
        </authorList>
    </citation>
    <scope>IDENTIFICATION</scope>
</reference>